<dbReference type="Pfam" id="PF02910">
    <property type="entry name" value="Succ_DH_flav_C"/>
    <property type="match status" value="1"/>
</dbReference>
<sequence length="312" mass="34416">MKAGRGTPHGGVYLDIASRRSAEYIRKRLPSMYHQFRELAEVDITAEAMEVGPTCHYVMGGVEVDPDTEAARVPGLFAAGEVAGGMHGSNRLGGNSLSDLLVFGRRAGLAAAEHALTRIGRVELPDEALADAARAALAPFDHEGGENPYTVQHDLQQTMHDLVGIIRTAPEMEQALERIAALKERVANLSVEGHRQYNPGWHLALDLPHMLVVSECIARAALEREESRGGHTRDDFPATDDEWSRTNLICSRAPDGSVALTRQPLPGCRPSSPRSSSRERACEFRGAERRRERRAPARRKRERARELRRGRA</sequence>
<dbReference type="InterPro" id="IPR030664">
    <property type="entry name" value="SdhA/FrdA/AprA"/>
</dbReference>
<evidence type="ECO:0000313" key="7">
    <source>
        <dbReference type="Proteomes" id="UP001324287"/>
    </source>
</evidence>
<protein>
    <submittedName>
        <fullName evidence="6">FAD-binding protein</fullName>
    </submittedName>
</protein>
<dbReference type="InterPro" id="IPR037099">
    <property type="entry name" value="Fum_R/Succ_DH_flav-like_C_sf"/>
</dbReference>
<evidence type="ECO:0000259" key="4">
    <source>
        <dbReference type="Pfam" id="PF00890"/>
    </source>
</evidence>
<name>A0ABZ1B227_9ACTN</name>
<keyword evidence="1" id="KW-0285">Flavoprotein</keyword>
<dbReference type="Gene3D" id="3.90.700.10">
    <property type="entry name" value="Succinate dehydrogenase/fumarate reductase flavoprotein, catalytic domain"/>
    <property type="match status" value="1"/>
</dbReference>
<dbReference type="InterPro" id="IPR003953">
    <property type="entry name" value="FAD-dep_OxRdtase_2_FAD-bd"/>
</dbReference>
<dbReference type="SUPFAM" id="SSF51905">
    <property type="entry name" value="FAD/NAD(P)-binding domain"/>
    <property type="match status" value="1"/>
</dbReference>
<dbReference type="RefSeq" id="WP_324276199.1">
    <property type="nucleotide sequence ID" value="NZ_CP141261.1"/>
</dbReference>
<evidence type="ECO:0000256" key="3">
    <source>
        <dbReference type="SAM" id="MobiDB-lite"/>
    </source>
</evidence>
<dbReference type="PANTHER" id="PTHR11632:SF51">
    <property type="entry name" value="SUCCINATE DEHYDROGENASE [UBIQUINONE] FLAVOPROTEIN SUBUNIT, MITOCHONDRIAL"/>
    <property type="match status" value="1"/>
</dbReference>
<dbReference type="Proteomes" id="UP001324287">
    <property type="component" value="Chromosome"/>
</dbReference>
<feature type="compositionally biased region" description="Basic and acidic residues" evidence="3">
    <location>
        <begin position="303"/>
        <end position="312"/>
    </location>
</feature>
<organism evidence="6 7">
    <name type="scientific">Blastococcus brunescens</name>
    <dbReference type="NCBI Taxonomy" id="1564165"/>
    <lineage>
        <taxon>Bacteria</taxon>
        <taxon>Bacillati</taxon>
        <taxon>Actinomycetota</taxon>
        <taxon>Actinomycetes</taxon>
        <taxon>Geodermatophilales</taxon>
        <taxon>Geodermatophilaceae</taxon>
        <taxon>Blastococcus</taxon>
    </lineage>
</organism>
<dbReference type="Gene3D" id="3.50.50.60">
    <property type="entry name" value="FAD/NAD(P)-binding domain"/>
    <property type="match status" value="1"/>
</dbReference>
<feature type="compositionally biased region" description="Basic and acidic residues" evidence="3">
    <location>
        <begin position="276"/>
        <end position="290"/>
    </location>
</feature>
<dbReference type="SUPFAM" id="SSF46977">
    <property type="entry name" value="Succinate dehydrogenase/fumarate reductase flavoprotein C-terminal domain"/>
    <property type="match status" value="1"/>
</dbReference>
<gene>
    <name evidence="6" type="ORF">U6N30_03805</name>
</gene>
<dbReference type="InterPro" id="IPR027477">
    <property type="entry name" value="Succ_DH/fumarate_Rdtase_cat_sf"/>
</dbReference>
<reference evidence="6 7" key="1">
    <citation type="submission" date="2023-12" db="EMBL/GenBank/DDBJ databases">
        <title>Blastococcus brunescens sp. nov., an actonobacterium isolated from sandstone collected in sahara desert.</title>
        <authorList>
            <person name="Gtari M."/>
            <person name="Ghodhbane F."/>
        </authorList>
    </citation>
    <scope>NUCLEOTIDE SEQUENCE [LARGE SCALE GENOMIC DNA]</scope>
    <source>
        <strain evidence="6 7">BMG 8361</strain>
    </source>
</reference>
<keyword evidence="7" id="KW-1185">Reference proteome</keyword>
<evidence type="ECO:0000256" key="1">
    <source>
        <dbReference type="ARBA" id="ARBA00022630"/>
    </source>
</evidence>
<feature type="compositionally biased region" description="Basic residues" evidence="3">
    <location>
        <begin position="291"/>
        <end position="302"/>
    </location>
</feature>
<dbReference type="InterPro" id="IPR036188">
    <property type="entry name" value="FAD/NAD-bd_sf"/>
</dbReference>
<keyword evidence="2" id="KW-0560">Oxidoreductase</keyword>
<feature type="region of interest" description="Disordered" evidence="3">
    <location>
        <begin position="254"/>
        <end position="312"/>
    </location>
</feature>
<feature type="domain" description="Fumarate reductase/succinate dehydrogenase flavoprotein-like C-terminal" evidence="5">
    <location>
        <begin position="153"/>
        <end position="265"/>
    </location>
</feature>
<dbReference type="EMBL" id="CP141261">
    <property type="protein sequence ID" value="WRL64875.1"/>
    <property type="molecule type" value="Genomic_DNA"/>
</dbReference>
<accession>A0ABZ1B227</accession>
<feature type="domain" description="FAD-dependent oxidoreductase 2 FAD-binding" evidence="4">
    <location>
        <begin position="7"/>
        <end position="97"/>
    </location>
</feature>
<evidence type="ECO:0000313" key="6">
    <source>
        <dbReference type="EMBL" id="WRL64875.1"/>
    </source>
</evidence>
<proteinExistence type="predicted"/>
<dbReference type="InterPro" id="IPR015939">
    <property type="entry name" value="Fum_Rdtase/Succ_DH_flav-like_C"/>
</dbReference>
<dbReference type="SUPFAM" id="SSF56425">
    <property type="entry name" value="Succinate dehydrogenase/fumarate reductase flavoprotein, catalytic domain"/>
    <property type="match status" value="1"/>
</dbReference>
<dbReference type="Gene3D" id="1.20.58.100">
    <property type="entry name" value="Fumarate reductase/succinate dehydrogenase flavoprotein-like, C-terminal domain"/>
    <property type="match status" value="1"/>
</dbReference>
<dbReference type="Pfam" id="PF00890">
    <property type="entry name" value="FAD_binding_2"/>
    <property type="match status" value="1"/>
</dbReference>
<evidence type="ECO:0000259" key="5">
    <source>
        <dbReference type="Pfam" id="PF02910"/>
    </source>
</evidence>
<dbReference type="PANTHER" id="PTHR11632">
    <property type="entry name" value="SUCCINATE DEHYDROGENASE 2 FLAVOPROTEIN SUBUNIT"/>
    <property type="match status" value="1"/>
</dbReference>
<evidence type="ECO:0000256" key="2">
    <source>
        <dbReference type="ARBA" id="ARBA00023002"/>
    </source>
</evidence>